<feature type="compositionally biased region" description="Polar residues" evidence="1">
    <location>
        <begin position="110"/>
        <end position="124"/>
    </location>
</feature>
<evidence type="ECO:0000313" key="4">
    <source>
        <dbReference type="Proteomes" id="UP000440578"/>
    </source>
</evidence>
<feature type="region of interest" description="Disordered" evidence="1">
    <location>
        <begin position="1"/>
        <end position="323"/>
    </location>
</feature>
<keyword evidence="2" id="KW-1133">Transmembrane helix</keyword>
<evidence type="ECO:0000256" key="2">
    <source>
        <dbReference type="SAM" id="Phobius"/>
    </source>
</evidence>
<comment type="caution">
    <text evidence="3">The sequence shown here is derived from an EMBL/GenBank/DDBJ whole genome shotgun (WGS) entry which is preliminary data.</text>
</comment>
<proteinExistence type="predicted"/>
<accession>A0A6A4XER8</accession>
<name>A0A6A4XER8_AMPAM</name>
<feature type="compositionally biased region" description="Basic and acidic residues" evidence="1">
    <location>
        <begin position="243"/>
        <end position="253"/>
    </location>
</feature>
<feature type="transmembrane region" description="Helical" evidence="2">
    <location>
        <begin position="340"/>
        <end position="361"/>
    </location>
</feature>
<organism evidence="3 4">
    <name type="scientific">Amphibalanus amphitrite</name>
    <name type="common">Striped barnacle</name>
    <name type="synonym">Balanus amphitrite</name>
    <dbReference type="NCBI Taxonomy" id="1232801"/>
    <lineage>
        <taxon>Eukaryota</taxon>
        <taxon>Metazoa</taxon>
        <taxon>Ecdysozoa</taxon>
        <taxon>Arthropoda</taxon>
        <taxon>Crustacea</taxon>
        <taxon>Multicrustacea</taxon>
        <taxon>Cirripedia</taxon>
        <taxon>Thoracica</taxon>
        <taxon>Thoracicalcarea</taxon>
        <taxon>Balanomorpha</taxon>
        <taxon>Balanoidea</taxon>
        <taxon>Balanidae</taxon>
        <taxon>Amphibalaninae</taxon>
        <taxon>Amphibalanus</taxon>
    </lineage>
</organism>
<evidence type="ECO:0000256" key="1">
    <source>
        <dbReference type="SAM" id="MobiDB-lite"/>
    </source>
</evidence>
<keyword evidence="2" id="KW-0472">Membrane</keyword>
<feature type="compositionally biased region" description="Basic and acidic residues" evidence="1">
    <location>
        <begin position="130"/>
        <end position="139"/>
    </location>
</feature>
<keyword evidence="2" id="KW-0812">Transmembrane</keyword>
<feature type="compositionally biased region" description="Polar residues" evidence="1">
    <location>
        <begin position="28"/>
        <end position="56"/>
    </location>
</feature>
<sequence>MARHILEAEQPYNQLGTGRPYKQFAAYGNQQGTSGWNRPGTGQQNQNQHGYATRNQYRPGPSDEDWYEKVRRQPVGTNYGPAMTVRRESEMRRPNFPPPEEEEGEGWLGTLTNVLDSFTGVHQGSDSDDMDQREPDMFRPDPAAMYRPEPNQYHRPEPNQHYQPGPNQRYRPRPEQHWPESQRPYREETANPHRPDWHNPHPPSREYRQGEVGPSRPEWGSPHPQPDTREYRQGKLQPDEPETAERTHPETVRQYRQGPADPNRPDVDQPFGPASGEHYQRKPAEPYQRRPADPHQRRSPPPGQRPTADRRYDTPFGPRPNSDAELFTDRSDFIADLKNVAWWCFVIIGAFLLNLVVYNAIASPLEAILAVNGTLNATGAAL</sequence>
<dbReference type="Proteomes" id="UP000440578">
    <property type="component" value="Unassembled WGS sequence"/>
</dbReference>
<protein>
    <submittedName>
        <fullName evidence="3">Uncharacterized protein</fullName>
    </submittedName>
</protein>
<keyword evidence="4" id="KW-1185">Reference proteome</keyword>
<gene>
    <name evidence="3" type="ORF">FJT64_015782</name>
</gene>
<dbReference type="AlphaFoldDB" id="A0A6A4XER8"/>
<evidence type="ECO:0000313" key="3">
    <source>
        <dbReference type="EMBL" id="KAF0313648.1"/>
    </source>
</evidence>
<reference evidence="3 4" key="1">
    <citation type="submission" date="2019-07" db="EMBL/GenBank/DDBJ databases">
        <title>Draft genome assembly of a fouling barnacle, Amphibalanus amphitrite (Darwin, 1854): The first reference genome for Thecostraca.</title>
        <authorList>
            <person name="Kim W."/>
        </authorList>
    </citation>
    <scope>NUCLEOTIDE SEQUENCE [LARGE SCALE GENOMIC DNA]</scope>
    <source>
        <strain evidence="3">SNU_AA5</strain>
        <tissue evidence="3">Soma without cirri and trophi</tissue>
    </source>
</reference>
<dbReference type="EMBL" id="VIIS01000074">
    <property type="protein sequence ID" value="KAF0313648.1"/>
    <property type="molecule type" value="Genomic_DNA"/>
</dbReference>
<feature type="compositionally biased region" description="Basic and acidic residues" evidence="1">
    <location>
        <begin position="278"/>
        <end position="296"/>
    </location>
</feature>
<feature type="compositionally biased region" description="Basic and acidic residues" evidence="1">
    <location>
        <begin position="172"/>
        <end position="209"/>
    </location>
</feature>